<evidence type="ECO:0000256" key="2">
    <source>
        <dbReference type="ARBA" id="ARBA00007579"/>
    </source>
</evidence>
<evidence type="ECO:0000256" key="4">
    <source>
        <dbReference type="ARBA" id="ARBA00022490"/>
    </source>
</evidence>
<evidence type="ECO:0000256" key="8">
    <source>
        <dbReference type="ARBA" id="ARBA00023229"/>
    </source>
</evidence>
<feature type="binding site" evidence="10">
    <location>
        <position position="25"/>
    </location>
    <ligand>
        <name>Mn(2+)</name>
        <dbReference type="ChEBI" id="CHEBI:29035"/>
    </ligand>
</feature>
<feature type="active site" evidence="10">
    <location>
        <position position="116"/>
    </location>
</feature>
<evidence type="ECO:0000259" key="11">
    <source>
        <dbReference type="PROSITE" id="PS51462"/>
    </source>
</evidence>
<feature type="binding site" evidence="10">
    <location>
        <position position="69"/>
    </location>
    <ligand>
        <name>Mn(2+)</name>
        <dbReference type="ChEBI" id="CHEBI:29035"/>
    </ligand>
</feature>
<protein>
    <recommendedName>
        <fullName evidence="3 10">Isopentenyl-diphosphate Delta-isomerase</fullName>
        <shortName evidence="10">IPP isomerase</shortName>
        <ecNumber evidence="3 10">5.3.3.2</ecNumber>
    </recommendedName>
    <alternativeName>
        <fullName evidence="10">IPP:DMAPP isomerase</fullName>
    </alternativeName>
    <alternativeName>
        <fullName evidence="10">Isopentenyl pyrophosphate isomerase</fullName>
    </alternativeName>
</protein>
<evidence type="ECO:0000313" key="13">
    <source>
        <dbReference type="Proteomes" id="UP001501490"/>
    </source>
</evidence>
<dbReference type="SUPFAM" id="SSF55811">
    <property type="entry name" value="Nudix"/>
    <property type="match status" value="1"/>
</dbReference>
<feature type="binding site" evidence="10">
    <location>
        <position position="116"/>
    </location>
    <ligand>
        <name>Mn(2+)</name>
        <dbReference type="ChEBI" id="CHEBI:29035"/>
    </ligand>
</feature>
<evidence type="ECO:0000256" key="7">
    <source>
        <dbReference type="ARBA" id="ARBA00023211"/>
    </source>
</evidence>
<dbReference type="NCBIfam" id="NF002995">
    <property type="entry name" value="PRK03759.1"/>
    <property type="match status" value="1"/>
</dbReference>
<organism evidence="12 13">
    <name type="scientific">Microlunatus ginsengisoli</name>
    <dbReference type="NCBI Taxonomy" id="363863"/>
    <lineage>
        <taxon>Bacteria</taxon>
        <taxon>Bacillati</taxon>
        <taxon>Actinomycetota</taxon>
        <taxon>Actinomycetes</taxon>
        <taxon>Propionibacteriales</taxon>
        <taxon>Propionibacteriaceae</taxon>
        <taxon>Microlunatus</taxon>
    </lineage>
</organism>
<feature type="binding site" evidence="10">
    <location>
        <position position="87"/>
    </location>
    <ligand>
        <name>Mg(2+)</name>
        <dbReference type="ChEBI" id="CHEBI:18420"/>
    </ligand>
</feature>
<comment type="cofactor">
    <cofactor evidence="10">
        <name>Mn(2+)</name>
        <dbReference type="ChEBI" id="CHEBI:29035"/>
    </cofactor>
    <text evidence="10">Binds 1 Mn(2+) ion per subunit.</text>
</comment>
<name>A0ABP6ZGX9_9ACTN</name>
<keyword evidence="9 10" id="KW-0413">Isomerase</keyword>
<dbReference type="InterPro" id="IPR056375">
    <property type="entry name" value="Idi_bact"/>
</dbReference>
<comment type="caution">
    <text evidence="12">The sequence shown here is derived from an EMBL/GenBank/DDBJ whole genome shotgun (WGS) entry which is preliminary data.</text>
</comment>
<dbReference type="PANTHER" id="PTHR10885">
    <property type="entry name" value="ISOPENTENYL-DIPHOSPHATE DELTA-ISOMERASE"/>
    <property type="match status" value="1"/>
</dbReference>
<keyword evidence="4 10" id="KW-0963">Cytoplasm</keyword>
<dbReference type="InterPro" id="IPR000086">
    <property type="entry name" value="NUDIX_hydrolase_dom"/>
</dbReference>
<dbReference type="PROSITE" id="PS51462">
    <property type="entry name" value="NUDIX"/>
    <property type="match status" value="1"/>
</dbReference>
<sequence>MRNEQVVLLDRDGSVIGQSPKADVHHARTPLHLAFSVHIFDPSGRVLLTRRALAKKTWPGVWTNSCCGHPGVGEPMGDAITRRVRHELGLELTGLRSVLPDFAYTATDASGVVENEICPVFAAEAVHPKAILGTNPEEVMDYAWVDWSEAVAAMAATPFAFSPWSVEQVALIGARRP</sequence>
<feature type="binding site" evidence="10">
    <location>
        <position position="114"/>
    </location>
    <ligand>
        <name>Mn(2+)</name>
        <dbReference type="ChEBI" id="CHEBI:29035"/>
    </ligand>
</feature>
<proteinExistence type="inferred from homology"/>
<dbReference type="Gene3D" id="3.90.79.10">
    <property type="entry name" value="Nucleoside Triphosphate Pyrophosphohydrolase"/>
    <property type="match status" value="1"/>
</dbReference>
<evidence type="ECO:0000313" key="12">
    <source>
        <dbReference type="EMBL" id="GAA3608704.1"/>
    </source>
</evidence>
<feature type="domain" description="Nudix hydrolase" evidence="11">
    <location>
        <begin position="30"/>
        <end position="167"/>
    </location>
</feature>
<evidence type="ECO:0000256" key="9">
    <source>
        <dbReference type="ARBA" id="ARBA00023235"/>
    </source>
</evidence>
<dbReference type="HAMAP" id="MF_00202">
    <property type="entry name" value="Idi"/>
    <property type="match status" value="1"/>
</dbReference>
<dbReference type="InterPro" id="IPR011876">
    <property type="entry name" value="IsopentenylPP_isomerase_typ1"/>
</dbReference>
<feature type="active site" evidence="10">
    <location>
        <position position="67"/>
    </location>
</feature>
<keyword evidence="6 10" id="KW-0460">Magnesium</keyword>
<dbReference type="CDD" id="cd02885">
    <property type="entry name" value="NUDIX_IPP_Isomerase"/>
    <property type="match status" value="1"/>
</dbReference>
<dbReference type="RefSeq" id="WP_344801796.1">
    <property type="nucleotide sequence ID" value="NZ_BAABAB010000006.1"/>
</dbReference>
<evidence type="ECO:0000256" key="5">
    <source>
        <dbReference type="ARBA" id="ARBA00022723"/>
    </source>
</evidence>
<dbReference type="PIRSF" id="PIRSF018427">
    <property type="entry name" value="Isopntndiph_ism"/>
    <property type="match status" value="1"/>
</dbReference>
<keyword evidence="13" id="KW-1185">Reference proteome</keyword>
<gene>
    <name evidence="10 12" type="primary">idi</name>
    <name evidence="12" type="ORF">GCM10022236_07980</name>
</gene>
<accession>A0ABP6ZGX9</accession>
<dbReference type="EMBL" id="BAABAB010000006">
    <property type="protein sequence ID" value="GAA3608704.1"/>
    <property type="molecule type" value="Genomic_DNA"/>
</dbReference>
<dbReference type="PANTHER" id="PTHR10885:SF0">
    <property type="entry name" value="ISOPENTENYL-DIPHOSPHATE DELTA-ISOMERASE"/>
    <property type="match status" value="1"/>
</dbReference>
<keyword evidence="8 10" id="KW-0414">Isoprene biosynthesis</keyword>
<evidence type="ECO:0000256" key="10">
    <source>
        <dbReference type="HAMAP-Rule" id="MF_00202"/>
    </source>
</evidence>
<comment type="pathway">
    <text evidence="1 10">Isoprenoid biosynthesis; dimethylallyl diphosphate biosynthesis; dimethylallyl diphosphate from isopentenyl diphosphate: step 1/1.</text>
</comment>
<comment type="cofactor">
    <cofactor evidence="10">
        <name>Mg(2+)</name>
        <dbReference type="ChEBI" id="CHEBI:18420"/>
    </cofactor>
    <text evidence="10">Binds 1 Mg(2+) ion per subunit. The magnesium ion binds only when substrate is bound.</text>
</comment>
<feature type="binding site" evidence="10">
    <location>
        <position position="32"/>
    </location>
    <ligand>
        <name>Mn(2+)</name>
        <dbReference type="ChEBI" id="CHEBI:29035"/>
    </ligand>
</feature>
<keyword evidence="7 10" id="KW-0464">Manganese</keyword>
<evidence type="ECO:0000256" key="1">
    <source>
        <dbReference type="ARBA" id="ARBA00004826"/>
    </source>
</evidence>
<evidence type="ECO:0000256" key="6">
    <source>
        <dbReference type="ARBA" id="ARBA00022842"/>
    </source>
</evidence>
<dbReference type="Pfam" id="PF00293">
    <property type="entry name" value="NUDIX"/>
    <property type="match status" value="1"/>
</dbReference>
<evidence type="ECO:0000256" key="3">
    <source>
        <dbReference type="ARBA" id="ARBA00012057"/>
    </source>
</evidence>
<dbReference type="InterPro" id="IPR015797">
    <property type="entry name" value="NUDIX_hydrolase-like_dom_sf"/>
</dbReference>
<comment type="similarity">
    <text evidence="2 10">Belongs to the IPP isomerase type 1 family.</text>
</comment>
<comment type="catalytic activity">
    <reaction evidence="10">
        <text>isopentenyl diphosphate = dimethylallyl diphosphate</text>
        <dbReference type="Rhea" id="RHEA:23284"/>
        <dbReference type="ChEBI" id="CHEBI:57623"/>
        <dbReference type="ChEBI" id="CHEBI:128769"/>
        <dbReference type="EC" id="5.3.3.2"/>
    </reaction>
</comment>
<dbReference type="EC" id="5.3.3.2" evidence="3 10"/>
<keyword evidence="5 10" id="KW-0479">Metal-binding</keyword>
<comment type="function">
    <text evidence="10">Catalyzes the 1,3-allylic rearrangement of the homoallylic substrate isopentenyl (IPP) to its highly electrophilic allylic isomer, dimethylallyl diphosphate (DMAPP).</text>
</comment>
<dbReference type="Proteomes" id="UP001501490">
    <property type="component" value="Unassembled WGS sequence"/>
</dbReference>
<reference evidence="13" key="1">
    <citation type="journal article" date="2019" name="Int. J. Syst. Evol. Microbiol.">
        <title>The Global Catalogue of Microorganisms (GCM) 10K type strain sequencing project: providing services to taxonomists for standard genome sequencing and annotation.</title>
        <authorList>
            <consortium name="The Broad Institute Genomics Platform"/>
            <consortium name="The Broad Institute Genome Sequencing Center for Infectious Disease"/>
            <person name="Wu L."/>
            <person name="Ma J."/>
        </authorList>
    </citation>
    <scope>NUCLEOTIDE SEQUENCE [LARGE SCALE GENOMIC DNA]</scope>
    <source>
        <strain evidence="13">JCM 16929</strain>
    </source>
</reference>
<comment type="subcellular location">
    <subcellularLocation>
        <location evidence="10">Cytoplasm</location>
    </subcellularLocation>
</comment>
<dbReference type="NCBIfam" id="TIGR02150">
    <property type="entry name" value="IPP_isom_1"/>
    <property type="match status" value="1"/>
</dbReference>